<proteinExistence type="inferred from homology"/>
<keyword evidence="6" id="KW-1185">Reference proteome</keyword>
<dbReference type="CDD" id="cd07033">
    <property type="entry name" value="TPP_PYR_DXS_TK_like"/>
    <property type="match status" value="1"/>
</dbReference>
<dbReference type="Pfam" id="PF02779">
    <property type="entry name" value="Transket_pyr"/>
    <property type="match status" value="1"/>
</dbReference>
<dbReference type="SUPFAM" id="SSF52922">
    <property type="entry name" value="TK C-terminal domain-like"/>
    <property type="match status" value="1"/>
</dbReference>
<dbReference type="InterPro" id="IPR051157">
    <property type="entry name" value="PDH/Transketolase"/>
</dbReference>
<reference evidence="5 6" key="1">
    <citation type="journal article" date="2014" name="Genome Announc.">
        <title>Draft genome sequences of the altered schaedler flora, a defined bacterial community from gnotobiotic mice.</title>
        <authorList>
            <person name="Wannemuehler M.J."/>
            <person name="Overstreet A.M."/>
            <person name="Ward D.V."/>
            <person name="Phillips G.J."/>
        </authorList>
    </citation>
    <scope>NUCLEOTIDE SEQUENCE [LARGE SCALE GENOMIC DNA]</scope>
    <source>
        <strain evidence="5 6">ASF492</strain>
    </source>
</reference>
<protein>
    <recommendedName>
        <fullName evidence="4">Transketolase-like pyrimidine-binding domain-containing protein</fullName>
    </recommendedName>
</protein>
<gene>
    <name evidence="5" type="ORF">C823_01240</name>
</gene>
<dbReference type="AlphaFoldDB" id="N2BB45"/>
<evidence type="ECO:0000313" key="5">
    <source>
        <dbReference type="EMBL" id="EMZ33959.1"/>
    </source>
</evidence>
<dbReference type="InterPro" id="IPR029061">
    <property type="entry name" value="THDP-binding"/>
</dbReference>
<dbReference type="EMBL" id="AQFT01000038">
    <property type="protein sequence ID" value="EMZ33959.1"/>
    <property type="molecule type" value="Genomic_DNA"/>
</dbReference>
<evidence type="ECO:0000256" key="1">
    <source>
        <dbReference type="ARBA" id="ARBA00001964"/>
    </source>
</evidence>
<feature type="domain" description="Transketolase-like pyrimidine-binding" evidence="4">
    <location>
        <begin position="1"/>
        <end position="163"/>
    </location>
</feature>
<dbReference type="eggNOG" id="COG3958">
    <property type="taxonomic scope" value="Bacteria"/>
</dbReference>
<comment type="caution">
    <text evidence="5">The sequence shown here is derived from an EMBL/GenBank/DDBJ whole genome shotgun (WGS) entry which is preliminary data.</text>
</comment>
<dbReference type="PANTHER" id="PTHR43825">
    <property type="entry name" value="PYRUVATE DEHYDROGENASE E1 COMPONENT"/>
    <property type="match status" value="1"/>
</dbReference>
<evidence type="ECO:0000313" key="6">
    <source>
        <dbReference type="Proteomes" id="UP000012589"/>
    </source>
</evidence>
<dbReference type="HOGENOM" id="CLU_009227_1_1_9"/>
<name>N2BB45_9FIRM</name>
<dbReference type="PANTHER" id="PTHR43825:SF5">
    <property type="entry name" value="HYPOTHETICAL TRANSKETOLASE FAMILY PROTEIN"/>
    <property type="match status" value="1"/>
</dbReference>
<dbReference type="PATRIC" id="fig|1235802.3.peg.1325"/>
<accession>N2BB45</accession>
<dbReference type="STRING" id="1235802.C823_01240"/>
<comment type="similarity">
    <text evidence="2">Belongs to the transketolase family.</text>
</comment>
<evidence type="ECO:0000256" key="3">
    <source>
        <dbReference type="ARBA" id="ARBA00023052"/>
    </source>
</evidence>
<dbReference type="OrthoDB" id="8732661at2"/>
<dbReference type="Gene3D" id="3.40.50.920">
    <property type="match status" value="1"/>
</dbReference>
<evidence type="ECO:0000259" key="4">
    <source>
        <dbReference type="SMART" id="SM00861"/>
    </source>
</evidence>
<dbReference type="Gene3D" id="3.40.50.970">
    <property type="match status" value="1"/>
</dbReference>
<dbReference type="FunFam" id="3.40.50.970:FF:000129">
    <property type="entry name" value="Transketolase"/>
    <property type="match status" value="1"/>
</dbReference>
<dbReference type="InterPro" id="IPR005475">
    <property type="entry name" value="Transketolase-like_Pyr-bd"/>
</dbReference>
<evidence type="ECO:0000256" key="2">
    <source>
        <dbReference type="ARBA" id="ARBA00007131"/>
    </source>
</evidence>
<dbReference type="SMART" id="SM00861">
    <property type="entry name" value="Transket_pyr"/>
    <property type="match status" value="1"/>
</dbReference>
<dbReference type="InterPro" id="IPR033248">
    <property type="entry name" value="Transketolase_C"/>
</dbReference>
<dbReference type="SUPFAM" id="SSF52518">
    <property type="entry name" value="Thiamin diphosphate-binding fold (THDP-binding)"/>
    <property type="match status" value="1"/>
</dbReference>
<dbReference type="InterPro" id="IPR009014">
    <property type="entry name" value="Transketo_C/PFOR_II"/>
</dbReference>
<organism evidence="5 6">
    <name type="scientific">Eubacterium plexicaudatum ASF492</name>
    <dbReference type="NCBI Taxonomy" id="1235802"/>
    <lineage>
        <taxon>Bacteria</taxon>
        <taxon>Bacillati</taxon>
        <taxon>Bacillota</taxon>
        <taxon>Clostridia</taxon>
        <taxon>Eubacteriales</taxon>
        <taxon>Eubacteriaceae</taxon>
        <taxon>Eubacterium</taxon>
    </lineage>
</organism>
<dbReference type="Pfam" id="PF02780">
    <property type="entry name" value="Transketolase_C"/>
    <property type="match status" value="1"/>
</dbReference>
<sequence>MRTAYLDTLYEIAQKDKRVYALISDNGAIVYDRYRKDLSEQYLNLGISEANMIGMAAGMASCGKIPFAYTIGAFLAYRAFEFIRNDVCLQNQNVKIVGTGAGEVYSALGPTHHSTEDLGGLRALSNLTILCPASPLEVRKATLASYKHKGPIYLRLGTNKEPEIYESDYEFQIGKAVTLREGKDITLIGIGSILKDVLNVAEQLRKDGIDARVINMHTIKPIDRNIIIRAVVETGKIITIEDHNVTGGLGSAVAEVIAETGMNARQKRIGLHGFSKGYGTYTQIKEMNRVGIESIYKEVKESMKDIYNNIK</sequence>
<keyword evidence="3" id="KW-0786">Thiamine pyrophosphate</keyword>
<dbReference type="Proteomes" id="UP000012589">
    <property type="component" value="Unassembled WGS sequence"/>
</dbReference>
<comment type="cofactor">
    <cofactor evidence="1">
        <name>thiamine diphosphate</name>
        <dbReference type="ChEBI" id="CHEBI:58937"/>
    </cofactor>
</comment>